<dbReference type="SUPFAM" id="SSF51445">
    <property type="entry name" value="(Trans)glycosidases"/>
    <property type="match status" value="1"/>
</dbReference>
<dbReference type="InterPro" id="IPR018954">
    <property type="entry name" value="Betagal_dom2"/>
</dbReference>
<evidence type="ECO:0000313" key="10">
    <source>
        <dbReference type="EMBL" id="UJO17638.1"/>
    </source>
</evidence>
<evidence type="ECO:0000256" key="4">
    <source>
        <dbReference type="ARBA" id="ARBA00022729"/>
    </source>
</evidence>
<dbReference type="SUPFAM" id="SSF117100">
    <property type="entry name" value="Beta-galactosidase LacA, domain 3"/>
    <property type="match status" value="1"/>
</dbReference>
<dbReference type="PRINTS" id="PR00742">
    <property type="entry name" value="GLHYDRLASE35"/>
</dbReference>
<dbReference type="OrthoDB" id="1657402at2759"/>
<gene>
    <name evidence="10" type="ORF">CLAFUR5_06186</name>
</gene>
<evidence type="ECO:0000256" key="8">
    <source>
        <dbReference type="RuleBase" id="RU003679"/>
    </source>
</evidence>
<dbReference type="SUPFAM" id="SSF49785">
    <property type="entry name" value="Galactose-binding domain-like"/>
    <property type="match status" value="1"/>
</dbReference>
<dbReference type="InterPro" id="IPR031330">
    <property type="entry name" value="Gly_Hdrlase_35_cat"/>
</dbReference>
<dbReference type="Pfam" id="PF13363">
    <property type="entry name" value="BetaGal_dom3"/>
    <property type="match status" value="1"/>
</dbReference>
<dbReference type="RefSeq" id="XP_047762004.1">
    <property type="nucleotide sequence ID" value="XM_047905334.1"/>
</dbReference>
<evidence type="ECO:0000256" key="6">
    <source>
        <dbReference type="ARBA" id="ARBA00023180"/>
    </source>
</evidence>
<dbReference type="EMBL" id="CP090167">
    <property type="protein sequence ID" value="UJO17638.1"/>
    <property type="molecule type" value="Genomic_DNA"/>
</dbReference>
<protein>
    <recommendedName>
        <fullName evidence="3">beta-galactosidase</fullName>
        <ecNumber evidence="3">3.2.1.23</ecNumber>
    </recommendedName>
</protein>
<organism evidence="10 11">
    <name type="scientific">Passalora fulva</name>
    <name type="common">Tomato leaf mold</name>
    <name type="synonym">Cladosporium fulvum</name>
    <dbReference type="NCBI Taxonomy" id="5499"/>
    <lineage>
        <taxon>Eukaryota</taxon>
        <taxon>Fungi</taxon>
        <taxon>Dikarya</taxon>
        <taxon>Ascomycota</taxon>
        <taxon>Pezizomycotina</taxon>
        <taxon>Dothideomycetes</taxon>
        <taxon>Dothideomycetidae</taxon>
        <taxon>Mycosphaerellales</taxon>
        <taxon>Mycosphaerellaceae</taxon>
        <taxon>Fulvia</taxon>
    </lineage>
</organism>
<sequence length="682" mass="75331">MHDDGNAVIVKLPLRRVFIFSGEFHYERLPVPELWRDVLEKYKANGLNAVSVYFFWSYHSARQGEFDFTSPGKVLERSWKGPGKDIQRLLDIAKEVGLYVIARPGPYCNAETDGGALAVWGSDGSLGSIRTSDETYHQAWLPWMNAVNEILSKNQIDDGGPIILYQIENELQETRHEANDTLILYMEQIEEATREAGIIVPFTSNGKGMRSQSWSTDYQDVGGAVDIDGLDSYPGGLSCTNINSGFNLPESMPEFEAGRFSAWAGDFYDQCLAEHDPAFADIDYKNNIGQRVTLQNLYMANNITSHLGNLAAPVVYTSYDYSAPLRETREVQLKFKQTKLIGLFTRVSQDLRKTIMVSNGTKNAASSADVFSWVLRHPENQAGFYTFQHNTSSSRAVTTFEAYLDTSLGSVTVPNLQLNGRQSKIVTTDYHFANHTLLYSSADILAWGTFGGSEVLVMYADVGQTSEFAWKTSGGNATFRTYGTAKLSPQRRTTATNSSTLTSYAYTQTAGSTVVVFDNGVTVYLLDTETAKNFFAPPLSSDPIVSPEQQVFVLGPYNVRSASLDGGTINLTGDNANATALEVFVGTEAASVTWNGKPVDTERTAYGALRATLPGAEDRTISLPELSWRTADSLPELRRDYDDSRWTVCNHTTTKCPVAPLTLPVLFSSDYGYYAGIKIYRG</sequence>
<dbReference type="Pfam" id="PF13364">
    <property type="entry name" value="BetaGal_ABD2"/>
    <property type="match status" value="1"/>
</dbReference>
<dbReference type="AlphaFoldDB" id="A0A9Q8P902"/>
<dbReference type="Gene3D" id="3.20.20.80">
    <property type="entry name" value="Glycosidases"/>
    <property type="match status" value="1"/>
</dbReference>
<dbReference type="SMART" id="SM01029">
    <property type="entry name" value="BetaGal_dom2"/>
    <property type="match status" value="1"/>
</dbReference>
<keyword evidence="11" id="KW-1185">Reference proteome</keyword>
<dbReference type="EC" id="3.2.1.23" evidence="3"/>
<keyword evidence="6" id="KW-0325">Glycoprotein</keyword>
<dbReference type="InterPro" id="IPR025300">
    <property type="entry name" value="BetaGal_jelly_roll_dom"/>
</dbReference>
<dbReference type="InterPro" id="IPR017853">
    <property type="entry name" value="GH"/>
</dbReference>
<dbReference type="Gene3D" id="2.60.390.10">
    <property type="entry name" value="Beta-galactosidase, domain 3"/>
    <property type="match status" value="1"/>
</dbReference>
<proteinExistence type="inferred from homology"/>
<reference evidence="10" key="2">
    <citation type="journal article" date="2022" name="Microb. Genom.">
        <title>A chromosome-scale genome assembly of the tomato pathogen Cladosporium fulvum reveals a compartmentalized genome architecture and the presence of a dispensable chromosome.</title>
        <authorList>
            <person name="Zaccaron A.Z."/>
            <person name="Chen L.H."/>
            <person name="Samaras A."/>
            <person name="Stergiopoulos I."/>
        </authorList>
    </citation>
    <scope>NUCLEOTIDE SEQUENCE</scope>
    <source>
        <strain evidence="10">Race5_Kim</strain>
    </source>
</reference>
<dbReference type="InterPro" id="IPR037110">
    <property type="entry name" value="Betagal_dom2_sf"/>
</dbReference>
<dbReference type="InterPro" id="IPR008979">
    <property type="entry name" value="Galactose-bd-like_sf"/>
</dbReference>
<evidence type="ECO:0000259" key="9">
    <source>
        <dbReference type="SMART" id="SM01029"/>
    </source>
</evidence>
<keyword evidence="5" id="KW-0378">Hydrolase</keyword>
<dbReference type="KEGG" id="ffu:CLAFUR5_06186"/>
<dbReference type="PANTHER" id="PTHR23421">
    <property type="entry name" value="BETA-GALACTOSIDASE RELATED"/>
    <property type="match status" value="1"/>
</dbReference>
<reference evidence="10" key="1">
    <citation type="submission" date="2021-12" db="EMBL/GenBank/DDBJ databases">
        <authorList>
            <person name="Zaccaron A."/>
            <person name="Stergiopoulos I."/>
        </authorList>
    </citation>
    <scope>NUCLEOTIDE SEQUENCE</scope>
    <source>
        <strain evidence="10">Race5_Kim</strain>
    </source>
</reference>
<evidence type="ECO:0000256" key="5">
    <source>
        <dbReference type="ARBA" id="ARBA00022801"/>
    </source>
</evidence>
<accession>A0A9Q8P902</accession>
<comment type="similarity">
    <text evidence="2 8">Belongs to the glycosyl hydrolase 35 family.</text>
</comment>
<dbReference type="InterPro" id="IPR001944">
    <property type="entry name" value="Glycoside_Hdrlase_35"/>
</dbReference>
<dbReference type="GO" id="GO:0004565">
    <property type="term" value="F:beta-galactosidase activity"/>
    <property type="evidence" value="ECO:0007669"/>
    <property type="project" value="UniProtKB-EC"/>
</dbReference>
<dbReference type="Pfam" id="PF01301">
    <property type="entry name" value="Glyco_hydro_35"/>
    <property type="match status" value="1"/>
</dbReference>
<keyword evidence="4" id="KW-0732">Signal</keyword>
<comment type="catalytic activity">
    <reaction evidence="1">
        <text>Hydrolysis of terminal non-reducing beta-D-galactose residues in beta-D-galactosides.</text>
        <dbReference type="EC" id="3.2.1.23"/>
    </reaction>
</comment>
<evidence type="ECO:0000256" key="7">
    <source>
        <dbReference type="ARBA" id="ARBA00023295"/>
    </source>
</evidence>
<feature type="domain" description="Beta-galactosidase" evidence="9">
    <location>
        <begin position="350"/>
        <end position="534"/>
    </location>
</feature>
<name>A0A9Q8P902_PASFU</name>
<dbReference type="Proteomes" id="UP000756132">
    <property type="component" value="Chromosome 5"/>
</dbReference>
<evidence type="ECO:0000313" key="11">
    <source>
        <dbReference type="Proteomes" id="UP000756132"/>
    </source>
</evidence>
<dbReference type="InterPro" id="IPR036833">
    <property type="entry name" value="BetaGal_dom3_sf"/>
</dbReference>
<dbReference type="SUPFAM" id="SSF51011">
    <property type="entry name" value="Glycosyl hydrolase domain"/>
    <property type="match status" value="1"/>
</dbReference>
<dbReference type="Pfam" id="PF10435">
    <property type="entry name" value="BetaGal_dom2"/>
    <property type="match status" value="1"/>
</dbReference>
<evidence type="ECO:0000256" key="2">
    <source>
        <dbReference type="ARBA" id="ARBA00009809"/>
    </source>
</evidence>
<evidence type="ECO:0000256" key="3">
    <source>
        <dbReference type="ARBA" id="ARBA00012756"/>
    </source>
</evidence>
<dbReference type="Gene3D" id="2.60.120.260">
    <property type="entry name" value="Galactose-binding domain-like"/>
    <property type="match status" value="1"/>
</dbReference>
<dbReference type="GO" id="GO:0005975">
    <property type="term" value="P:carbohydrate metabolic process"/>
    <property type="evidence" value="ECO:0007669"/>
    <property type="project" value="InterPro"/>
</dbReference>
<dbReference type="GeneID" id="71986064"/>
<keyword evidence="7" id="KW-0326">Glycosidase</keyword>
<dbReference type="InterPro" id="IPR025972">
    <property type="entry name" value="BetaGal_dom3"/>
</dbReference>
<dbReference type="Gene3D" id="2.102.20.10">
    <property type="entry name" value="Beta-galactosidase, domain 2"/>
    <property type="match status" value="1"/>
</dbReference>
<evidence type="ECO:0000256" key="1">
    <source>
        <dbReference type="ARBA" id="ARBA00001412"/>
    </source>
</evidence>